<organism evidence="1 2">
    <name type="scientific">Dovyalis caffra</name>
    <dbReference type="NCBI Taxonomy" id="77055"/>
    <lineage>
        <taxon>Eukaryota</taxon>
        <taxon>Viridiplantae</taxon>
        <taxon>Streptophyta</taxon>
        <taxon>Embryophyta</taxon>
        <taxon>Tracheophyta</taxon>
        <taxon>Spermatophyta</taxon>
        <taxon>Magnoliopsida</taxon>
        <taxon>eudicotyledons</taxon>
        <taxon>Gunneridae</taxon>
        <taxon>Pentapetalae</taxon>
        <taxon>rosids</taxon>
        <taxon>fabids</taxon>
        <taxon>Malpighiales</taxon>
        <taxon>Salicaceae</taxon>
        <taxon>Flacourtieae</taxon>
        <taxon>Dovyalis</taxon>
    </lineage>
</organism>
<keyword evidence="2" id="KW-1185">Reference proteome</keyword>
<name>A0AAV1S4B0_9ROSI</name>
<gene>
    <name evidence="1" type="ORF">DCAF_LOCUS17870</name>
</gene>
<reference evidence="1 2" key="1">
    <citation type="submission" date="2024-01" db="EMBL/GenBank/DDBJ databases">
        <authorList>
            <person name="Waweru B."/>
        </authorList>
    </citation>
    <scope>NUCLEOTIDE SEQUENCE [LARGE SCALE GENOMIC DNA]</scope>
</reference>
<protein>
    <submittedName>
        <fullName evidence="1">Uncharacterized protein</fullName>
    </submittedName>
</protein>
<dbReference type="AlphaFoldDB" id="A0AAV1S4B0"/>
<dbReference type="EMBL" id="CAWUPB010001164">
    <property type="protein sequence ID" value="CAK7344614.1"/>
    <property type="molecule type" value="Genomic_DNA"/>
</dbReference>
<sequence>MRSAPVFTQQQYNPIMQLLGTKSDNEKASTSSQPLANVTDTFTYRANVMNACLKGSWMIDSGANEHISCKLDDNALISDIVSKHLEVQLPNDKSS</sequence>
<dbReference type="Proteomes" id="UP001314170">
    <property type="component" value="Unassembled WGS sequence"/>
</dbReference>
<accession>A0AAV1S4B0</accession>
<comment type="caution">
    <text evidence="1">The sequence shown here is derived from an EMBL/GenBank/DDBJ whole genome shotgun (WGS) entry which is preliminary data.</text>
</comment>
<evidence type="ECO:0000313" key="2">
    <source>
        <dbReference type="Proteomes" id="UP001314170"/>
    </source>
</evidence>
<evidence type="ECO:0000313" key="1">
    <source>
        <dbReference type="EMBL" id="CAK7344614.1"/>
    </source>
</evidence>
<proteinExistence type="predicted"/>